<comment type="caution">
    <text evidence="1">The sequence shown here is derived from an EMBL/GenBank/DDBJ whole genome shotgun (WGS) entry which is preliminary data.</text>
</comment>
<organism evidence="1 2">
    <name type="scientific">Rhizopus delemar</name>
    <dbReference type="NCBI Taxonomy" id="936053"/>
    <lineage>
        <taxon>Eukaryota</taxon>
        <taxon>Fungi</taxon>
        <taxon>Fungi incertae sedis</taxon>
        <taxon>Mucoromycota</taxon>
        <taxon>Mucoromycotina</taxon>
        <taxon>Mucoromycetes</taxon>
        <taxon>Mucorales</taxon>
        <taxon>Mucorineae</taxon>
        <taxon>Rhizopodaceae</taxon>
        <taxon>Rhizopus</taxon>
    </lineage>
</organism>
<reference evidence="1 2" key="1">
    <citation type="journal article" date="2020" name="Microb. Genom.">
        <title>Genetic diversity of clinical and environmental Mucorales isolates obtained from an investigation of mucormycosis cases among solid organ transplant recipients.</title>
        <authorList>
            <person name="Nguyen M.H."/>
            <person name="Kaul D."/>
            <person name="Muto C."/>
            <person name="Cheng S.J."/>
            <person name="Richter R.A."/>
            <person name="Bruno V.M."/>
            <person name="Liu G."/>
            <person name="Beyhan S."/>
            <person name="Sundermann A.J."/>
            <person name="Mounaud S."/>
            <person name="Pasculle A.W."/>
            <person name="Nierman W.C."/>
            <person name="Driscoll E."/>
            <person name="Cumbie R."/>
            <person name="Clancy C.J."/>
            <person name="Dupont C.L."/>
        </authorList>
    </citation>
    <scope>NUCLEOTIDE SEQUENCE [LARGE SCALE GENOMIC DNA]</scope>
    <source>
        <strain evidence="1 2">GL24</strain>
    </source>
</reference>
<evidence type="ECO:0000313" key="1">
    <source>
        <dbReference type="EMBL" id="KAG1572166.1"/>
    </source>
</evidence>
<name>A0A9P6Z7R8_9FUNG</name>
<proteinExistence type="predicted"/>
<protein>
    <submittedName>
        <fullName evidence="1">Uncharacterized protein</fullName>
    </submittedName>
</protein>
<dbReference type="Proteomes" id="UP000740926">
    <property type="component" value="Unassembled WGS sequence"/>
</dbReference>
<dbReference type="EMBL" id="JAANIU010000452">
    <property type="protein sequence ID" value="KAG1572166.1"/>
    <property type="molecule type" value="Genomic_DNA"/>
</dbReference>
<dbReference type="OMA" id="ICCSKEI"/>
<dbReference type="AlphaFoldDB" id="A0A9P6Z7R8"/>
<accession>A0A9P6Z7R8</accession>
<gene>
    <name evidence="1" type="ORF">G6F50_003971</name>
</gene>
<evidence type="ECO:0000313" key="2">
    <source>
        <dbReference type="Proteomes" id="UP000740926"/>
    </source>
</evidence>
<keyword evidence="2" id="KW-1185">Reference proteome</keyword>
<sequence>MSLLEKNRVPLLSNSIFNNSVNNTSIILRPSQSSVIGRSSMLNNWLRNPLEHLKQRASSDRAGSWSMIKYQKPKEFRIQFFVCMPCRLDVLFVTFNTGSAKLSFRKVQSLFYSRKVVVCCSKEEALKDIIIYLHHPVLYSQFGSIQKYIQQTPTIPHQFNPSFHPSKENSLLIVPQQPMIYDTSEPWKMECEQKELIDYYLYEPDESLEEDYSSANGDEIEEDPMKTALLRLAKETLEYIQSHQEATDELSQLKSKLYKYCSSTQAS</sequence>